<protein>
    <submittedName>
        <fullName evidence="1">IS630 family transposase</fullName>
    </submittedName>
</protein>
<dbReference type="AlphaFoldDB" id="A0A964BVB0"/>
<comment type="caution">
    <text evidence="1">The sequence shown here is derived from an EMBL/GenBank/DDBJ whole genome shotgun (WGS) entry which is preliminary data.</text>
</comment>
<evidence type="ECO:0000313" key="2">
    <source>
        <dbReference type="Proteomes" id="UP000729733"/>
    </source>
</evidence>
<evidence type="ECO:0000313" key="1">
    <source>
        <dbReference type="EMBL" id="MCC0179754.1"/>
    </source>
</evidence>
<proteinExistence type="predicted"/>
<dbReference type="InterPro" id="IPR047655">
    <property type="entry name" value="Transpos_IS630-like"/>
</dbReference>
<dbReference type="Pfam" id="PF13565">
    <property type="entry name" value="HTH_32"/>
    <property type="match status" value="1"/>
</dbReference>
<dbReference type="SUPFAM" id="SSF46689">
    <property type="entry name" value="Homeodomain-like"/>
    <property type="match status" value="1"/>
</dbReference>
<dbReference type="EMBL" id="JADWDC010000110">
    <property type="protein sequence ID" value="MCC0179754.1"/>
    <property type="molecule type" value="Genomic_DNA"/>
</dbReference>
<dbReference type="RefSeq" id="WP_229642854.1">
    <property type="nucleotide sequence ID" value="NZ_JADWDC010000110.1"/>
</dbReference>
<name>A0A964BVB0_9CYAN</name>
<sequence length="196" mass="23304">MRYIKGLNKDTIRLLQRINRQSQYYQVRQRSHCILLSHQKYKIAELIRIFQVSRNTIYNWLNNWEKLGLVGLYNRSGQGRAKIFDATQQQKIREWVKENPKNLGLVQEKIKQEWDIVSSKDTIKRVLKCLGMRWKRIRKVVGGQPDTELYESKKQIISALKKLSDLGAIDLRYLDETGFCLTPYVPYGWQDKEVKE</sequence>
<accession>A0A964BVB0</accession>
<reference evidence="1" key="1">
    <citation type="journal article" date="2021" name="Antonie Van Leeuwenhoek">
        <title>Draft genome and description of Waterburya agarophytonicola gen. nov. sp. nov. (Pleurocapsales, Cyanobacteria): a seaweed symbiont.</title>
        <authorList>
            <person name="Bonthond G."/>
            <person name="Shalygin S."/>
            <person name="Bayer T."/>
            <person name="Weinberger F."/>
        </authorList>
    </citation>
    <scope>NUCLEOTIDE SEQUENCE</scope>
    <source>
        <strain evidence="1">KI4</strain>
    </source>
</reference>
<dbReference type="NCBIfam" id="NF033545">
    <property type="entry name" value="transpos_IS630"/>
    <property type="match status" value="1"/>
</dbReference>
<dbReference type="Proteomes" id="UP000729733">
    <property type="component" value="Unassembled WGS sequence"/>
</dbReference>
<organism evidence="1 2">
    <name type="scientific">Waterburya agarophytonicola KI4</name>
    <dbReference type="NCBI Taxonomy" id="2874699"/>
    <lineage>
        <taxon>Bacteria</taxon>
        <taxon>Bacillati</taxon>
        <taxon>Cyanobacteriota</taxon>
        <taxon>Cyanophyceae</taxon>
        <taxon>Pleurocapsales</taxon>
        <taxon>Hyellaceae</taxon>
        <taxon>Waterburya</taxon>
        <taxon>Waterburya agarophytonicola</taxon>
    </lineage>
</organism>
<dbReference type="InterPro" id="IPR009057">
    <property type="entry name" value="Homeodomain-like_sf"/>
</dbReference>
<keyword evidence="2" id="KW-1185">Reference proteome</keyword>
<gene>
    <name evidence="1" type="ORF">I4641_22690</name>
</gene>
<feature type="non-terminal residue" evidence="1">
    <location>
        <position position="196"/>
    </location>
</feature>